<evidence type="ECO:0000313" key="2">
    <source>
        <dbReference type="EMBL" id="GAI68449.1"/>
    </source>
</evidence>
<organism evidence="2">
    <name type="scientific">marine sediment metagenome</name>
    <dbReference type="NCBI Taxonomy" id="412755"/>
    <lineage>
        <taxon>unclassified sequences</taxon>
        <taxon>metagenomes</taxon>
        <taxon>ecological metagenomes</taxon>
    </lineage>
</organism>
<comment type="caution">
    <text evidence="2">The sequence shown here is derived from an EMBL/GenBank/DDBJ whole genome shotgun (WGS) entry which is preliminary data.</text>
</comment>
<evidence type="ECO:0000259" key="1">
    <source>
        <dbReference type="Pfam" id="PF13020"/>
    </source>
</evidence>
<dbReference type="InterPro" id="IPR024975">
    <property type="entry name" value="NOV_C"/>
</dbReference>
<sequence>LLENDLAKKENKIRKDTKRLFQEKYKLIFPESIRPKKIEKSKLYNSKVSKFNQVKVKTDDFRVTRNIGQRGECYVCYNVLLSDFEKKYPNGKFINNEWENGFHLEINGKEIARVIWNNEFEESFKPYDIFLIDNNKEFFIEVKASINNYIDFTISKKELNFAKEKSENYILYQVVNVNTDNIGYYKFEDFYKKYQEGKFEIDSYKIKYREL</sequence>
<protein>
    <recommendedName>
        <fullName evidence="1">Protein NO VEIN C-terminal domain-containing protein</fullName>
    </recommendedName>
</protein>
<dbReference type="AlphaFoldDB" id="X1SL15"/>
<accession>X1SL15</accession>
<proteinExistence type="predicted"/>
<feature type="domain" description="Protein NO VEIN C-terminal" evidence="1">
    <location>
        <begin position="110"/>
        <end position="181"/>
    </location>
</feature>
<feature type="non-terminal residue" evidence="2">
    <location>
        <position position="1"/>
    </location>
</feature>
<gene>
    <name evidence="2" type="ORF">S12H4_02792</name>
</gene>
<reference evidence="2" key="1">
    <citation type="journal article" date="2014" name="Front. Microbiol.">
        <title>High frequency of phylogenetically diverse reductive dehalogenase-homologous genes in deep subseafloor sedimentary metagenomes.</title>
        <authorList>
            <person name="Kawai M."/>
            <person name="Futagami T."/>
            <person name="Toyoda A."/>
            <person name="Takaki Y."/>
            <person name="Nishi S."/>
            <person name="Hori S."/>
            <person name="Arai W."/>
            <person name="Tsubouchi T."/>
            <person name="Morono Y."/>
            <person name="Uchiyama I."/>
            <person name="Ito T."/>
            <person name="Fujiyama A."/>
            <person name="Inagaki F."/>
            <person name="Takami H."/>
        </authorList>
    </citation>
    <scope>NUCLEOTIDE SEQUENCE</scope>
    <source>
        <strain evidence="2">Expedition CK06-06</strain>
    </source>
</reference>
<dbReference type="Pfam" id="PF13020">
    <property type="entry name" value="NOV_C"/>
    <property type="match status" value="1"/>
</dbReference>
<dbReference type="EMBL" id="BARW01000725">
    <property type="protein sequence ID" value="GAI68449.1"/>
    <property type="molecule type" value="Genomic_DNA"/>
</dbReference>
<name>X1SL15_9ZZZZ</name>